<keyword evidence="7" id="KW-0998">Cell outer membrane</keyword>
<organism evidence="8 9">
    <name type="scientific">Piromyces finnis</name>
    <dbReference type="NCBI Taxonomy" id="1754191"/>
    <lineage>
        <taxon>Eukaryota</taxon>
        <taxon>Fungi</taxon>
        <taxon>Fungi incertae sedis</taxon>
        <taxon>Chytridiomycota</taxon>
        <taxon>Chytridiomycota incertae sedis</taxon>
        <taxon>Neocallimastigomycetes</taxon>
        <taxon>Neocallimastigales</taxon>
        <taxon>Neocallimastigaceae</taxon>
        <taxon>Piromyces</taxon>
    </lineage>
</organism>
<evidence type="ECO:0000256" key="2">
    <source>
        <dbReference type="ARBA" id="ARBA00004442"/>
    </source>
</evidence>
<protein>
    <recommendedName>
        <fullName evidence="10">Right handed beta helix domain-containing protein</fullName>
    </recommendedName>
</protein>
<dbReference type="SUPFAM" id="SSF51126">
    <property type="entry name" value="Pectin lyase-like"/>
    <property type="match status" value="1"/>
</dbReference>
<dbReference type="AlphaFoldDB" id="A0A1Y1UWW2"/>
<proteinExistence type="predicted"/>
<dbReference type="Pfam" id="PF02415">
    <property type="entry name" value="Chlam_PMP"/>
    <property type="match status" value="1"/>
</dbReference>
<evidence type="ECO:0000256" key="3">
    <source>
        <dbReference type="ARBA" id="ARBA00004613"/>
    </source>
</evidence>
<evidence type="ECO:0000256" key="4">
    <source>
        <dbReference type="ARBA" id="ARBA00022525"/>
    </source>
</evidence>
<evidence type="ECO:0000256" key="1">
    <source>
        <dbReference type="ARBA" id="ARBA00004196"/>
    </source>
</evidence>
<name>A0A1Y1UWW2_9FUNG</name>
<reference evidence="8 9" key="2">
    <citation type="submission" date="2016-08" db="EMBL/GenBank/DDBJ databases">
        <title>Pervasive Adenine N6-methylation of Active Genes in Fungi.</title>
        <authorList>
            <consortium name="DOE Joint Genome Institute"/>
            <person name="Mondo S.J."/>
            <person name="Dannebaum R.O."/>
            <person name="Kuo R.C."/>
            <person name="Labutti K."/>
            <person name="Haridas S."/>
            <person name="Kuo A."/>
            <person name="Salamov A."/>
            <person name="Ahrendt S.R."/>
            <person name="Lipzen A."/>
            <person name="Sullivan W."/>
            <person name="Andreopoulos W.B."/>
            <person name="Clum A."/>
            <person name="Lindquist E."/>
            <person name="Daum C."/>
            <person name="Ramamoorthy G.K."/>
            <person name="Gryganskyi A."/>
            <person name="Culley D."/>
            <person name="Magnuson J.K."/>
            <person name="James T.Y."/>
            <person name="O'Malley M.A."/>
            <person name="Stajich J.E."/>
            <person name="Spatafora J.W."/>
            <person name="Visel A."/>
            <person name="Grigoriev I.V."/>
        </authorList>
    </citation>
    <scope>NUCLEOTIDE SEQUENCE [LARGE SCALE GENOMIC DNA]</scope>
    <source>
        <strain evidence="9">finn</strain>
    </source>
</reference>
<dbReference type="OrthoDB" id="2140171at2759"/>
<dbReference type="GO" id="GO:0005576">
    <property type="term" value="C:extracellular region"/>
    <property type="evidence" value="ECO:0007669"/>
    <property type="project" value="UniProtKB-SubCell"/>
</dbReference>
<evidence type="ECO:0000256" key="7">
    <source>
        <dbReference type="ARBA" id="ARBA00023237"/>
    </source>
</evidence>
<evidence type="ECO:0000256" key="6">
    <source>
        <dbReference type="ARBA" id="ARBA00023136"/>
    </source>
</evidence>
<gene>
    <name evidence="8" type="ORF">BCR36DRAFT_308464</name>
</gene>
<dbReference type="InterPro" id="IPR003368">
    <property type="entry name" value="POMP_repeat"/>
</dbReference>
<accession>A0A1Y1UWW2</accession>
<dbReference type="InterPro" id="IPR011050">
    <property type="entry name" value="Pectin_lyase_fold/virulence"/>
</dbReference>
<evidence type="ECO:0000313" key="8">
    <source>
        <dbReference type="EMBL" id="ORX42123.1"/>
    </source>
</evidence>
<comment type="caution">
    <text evidence="8">The sequence shown here is derived from an EMBL/GenBank/DDBJ whole genome shotgun (WGS) entry which is preliminary data.</text>
</comment>
<evidence type="ECO:0000313" key="9">
    <source>
        <dbReference type="Proteomes" id="UP000193719"/>
    </source>
</evidence>
<keyword evidence="9" id="KW-1185">Reference proteome</keyword>
<evidence type="ECO:0000256" key="5">
    <source>
        <dbReference type="ARBA" id="ARBA00022729"/>
    </source>
</evidence>
<keyword evidence="4" id="KW-0964">Secreted</keyword>
<comment type="subcellular location">
    <subcellularLocation>
        <location evidence="1">Cell envelope</location>
    </subcellularLocation>
    <subcellularLocation>
        <location evidence="2">Cell outer membrane</location>
    </subcellularLocation>
    <subcellularLocation>
        <location evidence="3">Secreted</location>
    </subcellularLocation>
</comment>
<keyword evidence="5" id="KW-0732">Signal</keyword>
<keyword evidence="6" id="KW-0472">Membrane</keyword>
<dbReference type="EMBL" id="MCFH01000070">
    <property type="protein sequence ID" value="ORX42123.1"/>
    <property type="molecule type" value="Genomic_DNA"/>
</dbReference>
<reference evidence="8 9" key="1">
    <citation type="submission" date="2016-08" db="EMBL/GenBank/DDBJ databases">
        <title>Genomes of anaerobic fungi encode conserved fungal cellulosomes for biomass hydrolysis.</title>
        <authorList>
            <consortium name="DOE Joint Genome Institute"/>
            <person name="Haitjema C.H."/>
            <person name="Gilmore S.P."/>
            <person name="Henske J.K."/>
            <person name="Solomon K.V."/>
            <person name="De Groot R."/>
            <person name="Kuo A."/>
            <person name="Mondo S.J."/>
            <person name="Salamov A.A."/>
            <person name="Labutti K."/>
            <person name="Zhao Z."/>
            <person name="Chiniquy J."/>
            <person name="Barry K."/>
            <person name="Brewer H.M."/>
            <person name="Purvine S.O."/>
            <person name="Wright A.T."/>
            <person name="Boxma B."/>
            <person name="Van Alen T."/>
            <person name="Hackstein J.H."/>
            <person name="Baker S.E."/>
            <person name="Grigoriev I.V."/>
            <person name="O'Malley M.A."/>
        </authorList>
    </citation>
    <scope>NUCLEOTIDE SEQUENCE [LARGE SCALE GENOMIC DNA]</scope>
    <source>
        <strain evidence="9">finn</strain>
    </source>
</reference>
<dbReference type="Proteomes" id="UP000193719">
    <property type="component" value="Unassembled WGS sequence"/>
</dbReference>
<sequence>MNYLYIVISIYIAAITAATQTYIKFENTYFHDIIYDSFNITNNGQLDKGIVNIEGNCNVNINNSRFYGCPKDNECKNYNLYIDSGEDININNTEFKDAAGGMYIYNVHKCNIMNSIFRDHDMALNDKETSKYKEYGHNPGAMYGGAIYVSNAREFSVENTLFKNNAVNEQGGAIYMSLYFEYPLVNFKNVTLENNFSYSEGRDIFGI</sequence>
<evidence type="ECO:0008006" key="10">
    <source>
        <dbReference type="Google" id="ProtNLM"/>
    </source>
</evidence>